<accession>A0A6I8LDP8</accession>
<dbReference type="EMBL" id="CABVGP010000001">
    <property type="protein sequence ID" value="VVJ15109.1"/>
    <property type="molecule type" value="Genomic_DNA"/>
</dbReference>
<evidence type="ECO:0000313" key="2">
    <source>
        <dbReference type="EMBL" id="VVJ15109.1"/>
    </source>
</evidence>
<name>A0A6I8LDP8_9PSEU</name>
<sequence>MCADRSSAAADRSAKPFPAPRRGASPDPAVREKLIPSRRDAIR</sequence>
<protein>
    <submittedName>
        <fullName evidence="2">Uncharacterized protein</fullName>
    </submittedName>
</protein>
<gene>
    <name evidence="2" type="ORF">AA23TX_00134</name>
</gene>
<dbReference type="AlphaFoldDB" id="A0A6I8LDP8"/>
<reference evidence="2 3" key="1">
    <citation type="submission" date="2019-09" db="EMBL/GenBank/DDBJ databases">
        <authorList>
            <person name="Leyn A S."/>
        </authorList>
    </citation>
    <scope>NUCLEOTIDE SEQUENCE [LARGE SCALE GENOMIC DNA]</scope>
    <source>
        <strain evidence="2">AA231_1</strain>
    </source>
</reference>
<feature type="compositionally biased region" description="Low complexity" evidence="1">
    <location>
        <begin position="1"/>
        <end position="11"/>
    </location>
</feature>
<feature type="compositionally biased region" description="Basic and acidic residues" evidence="1">
    <location>
        <begin position="29"/>
        <end position="43"/>
    </location>
</feature>
<proteinExistence type="predicted"/>
<keyword evidence="3" id="KW-1185">Reference proteome</keyword>
<feature type="region of interest" description="Disordered" evidence="1">
    <location>
        <begin position="1"/>
        <end position="43"/>
    </location>
</feature>
<evidence type="ECO:0000256" key="1">
    <source>
        <dbReference type="SAM" id="MobiDB-lite"/>
    </source>
</evidence>
<evidence type="ECO:0000313" key="3">
    <source>
        <dbReference type="Proteomes" id="UP000399805"/>
    </source>
</evidence>
<organism evidence="2 3">
    <name type="scientific">Amycolatopsis camponoti</name>
    <dbReference type="NCBI Taxonomy" id="2606593"/>
    <lineage>
        <taxon>Bacteria</taxon>
        <taxon>Bacillati</taxon>
        <taxon>Actinomycetota</taxon>
        <taxon>Actinomycetes</taxon>
        <taxon>Pseudonocardiales</taxon>
        <taxon>Pseudonocardiaceae</taxon>
        <taxon>Amycolatopsis</taxon>
    </lineage>
</organism>
<dbReference type="Proteomes" id="UP000399805">
    <property type="component" value="Unassembled WGS sequence"/>
</dbReference>